<gene>
    <name evidence="5" type="ORF">SAMN05660657_00226</name>
</gene>
<dbReference type="PANTHER" id="PTHR10963:SF55">
    <property type="entry name" value="GLYCOSIDE HYDROLASE FAMILY 16 PROTEIN"/>
    <property type="match status" value="1"/>
</dbReference>
<keyword evidence="3" id="KW-0472">Membrane</keyword>
<evidence type="ECO:0000313" key="5">
    <source>
        <dbReference type="EMBL" id="SFT34172.1"/>
    </source>
</evidence>
<keyword evidence="3" id="KW-1133">Transmembrane helix</keyword>
<dbReference type="PANTHER" id="PTHR10963">
    <property type="entry name" value="GLYCOSYL HYDROLASE-RELATED"/>
    <property type="match status" value="1"/>
</dbReference>
<dbReference type="InterPro" id="IPR000757">
    <property type="entry name" value="Beta-glucanase-like"/>
</dbReference>
<dbReference type="EMBL" id="FPBA01000001">
    <property type="protein sequence ID" value="SFT34172.1"/>
    <property type="molecule type" value="Genomic_DNA"/>
</dbReference>
<dbReference type="Proteomes" id="UP000199546">
    <property type="component" value="Unassembled WGS sequence"/>
</dbReference>
<dbReference type="CDD" id="cd00413">
    <property type="entry name" value="Glyco_hydrolase_16"/>
    <property type="match status" value="1"/>
</dbReference>
<feature type="domain" description="GH16" evidence="4">
    <location>
        <begin position="87"/>
        <end position="316"/>
    </location>
</feature>
<feature type="region of interest" description="Disordered" evidence="2">
    <location>
        <begin position="66"/>
        <end position="94"/>
    </location>
</feature>
<evidence type="ECO:0000256" key="2">
    <source>
        <dbReference type="SAM" id="MobiDB-lite"/>
    </source>
</evidence>
<proteinExistence type="inferred from homology"/>
<dbReference type="AlphaFoldDB" id="A0A1I6X7S7"/>
<evidence type="ECO:0000256" key="3">
    <source>
        <dbReference type="SAM" id="Phobius"/>
    </source>
</evidence>
<dbReference type="InterPro" id="IPR013320">
    <property type="entry name" value="ConA-like_dom_sf"/>
</dbReference>
<evidence type="ECO:0000313" key="6">
    <source>
        <dbReference type="Proteomes" id="UP000199546"/>
    </source>
</evidence>
<dbReference type="InterPro" id="IPR050546">
    <property type="entry name" value="Glycosyl_Hydrlase_16"/>
</dbReference>
<organism evidence="5 6">
    <name type="scientific">Geodermatophilus amargosae</name>
    <dbReference type="NCBI Taxonomy" id="1296565"/>
    <lineage>
        <taxon>Bacteria</taxon>
        <taxon>Bacillati</taxon>
        <taxon>Actinomycetota</taxon>
        <taxon>Actinomycetes</taxon>
        <taxon>Geodermatophilales</taxon>
        <taxon>Geodermatophilaceae</taxon>
        <taxon>Geodermatophilus</taxon>
    </lineage>
</organism>
<name>A0A1I6X7S7_9ACTN</name>
<sequence>MQPVRGQTPLLPMRRCDGTVLVVLAEDQVLHESTSPPRSPRRRRWLLPVTLVVLLVAVLATLRLGRDSGDEPAGDDSAGRGDSVGQDDSAGQDDPLWRTVLREDFTEDVPVGAFPSPTYSERWSVYPDGWRDTSGVGTYAPSRVLSVEDGALVFDMHAEAGEYLGAALTAEETYGQQFGRFSVRWRADPVPGYGLAFLLWPDSEQWPADGEIDFPEGWLDGSITATAHHANPEGGKEQFDTGVSMTDWRLTTVEWTPTAVRFYLDGRLVGTSTTDVPQDPMHWVMQAGTNGSGTPPPDDARGRIQIDWLQVDAYGG</sequence>
<protein>
    <submittedName>
        <fullName evidence="5">Glycosyl hydrolases family 16</fullName>
    </submittedName>
</protein>
<feature type="transmembrane region" description="Helical" evidence="3">
    <location>
        <begin position="45"/>
        <end position="65"/>
    </location>
</feature>
<reference evidence="6" key="1">
    <citation type="submission" date="2016-10" db="EMBL/GenBank/DDBJ databases">
        <authorList>
            <person name="Varghese N."/>
            <person name="Submissions S."/>
        </authorList>
    </citation>
    <scope>NUCLEOTIDE SEQUENCE [LARGE SCALE GENOMIC DNA]</scope>
    <source>
        <strain evidence="6">DSM 46136</strain>
    </source>
</reference>
<accession>A0A1I6X7S7</accession>
<keyword evidence="6" id="KW-1185">Reference proteome</keyword>
<comment type="similarity">
    <text evidence="1">Belongs to the glycosyl hydrolase 16 family.</text>
</comment>
<dbReference type="GO" id="GO:0004553">
    <property type="term" value="F:hydrolase activity, hydrolyzing O-glycosyl compounds"/>
    <property type="evidence" value="ECO:0007669"/>
    <property type="project" value="InterPro"/>
</dbReference>
<dbReference type="Gene3D" id="2.60.120.200">
    <property type="match status" value="1"/>
</dbReference>
<dbReference type="SUPFAM" id="SSF49899">
    <property type="entry name" value="Concanavalin A-like lectins/glucanases"/>
    <property type="match status" value="1"/>
</dbReference>
<dbReference type="PROSITE" id="PS51762">
    <property type="entry name" value="GH16_2"/>
    <property type="match status" value="1"/>
</dbReference>
<dbReference type="STRING" id="1296565.SAMN05660657_00226"/>
<evidence type="ECO:0000259" key="4">
    <source>
        <dbReference type="PROSITE" id="PS51762"/>
    </source>
</evidence>
<keyword evidence="3" id="KW-0812">Transmembrane</keyword>
<keyword evidence="5" id="KW-0378">Hydrolase</keyword>
<evidence type="ECO:0000256" key="1">
    <source>
        <dbReference type="ARBA" id="ARBA00006865"/>
    </source>
</evidence>
<dbReference type="GO" id="GO:0005975">
    <property type="term" value="P:carbohydrate metabolic process"/>
    <property type="evidence" value="ECO:0007669"/>
    <property type="project" value="InterPro"/>
</dbReference>
<dbReference type="Pfam" id="PF00722">
    <property type="entry name" value="Glyco_hydro_16"/>
    <property type="match status" value="1"/>
</dbReference>